<gene>
    <name evidence="2" type="ORF">BpHYR1_000063</name>
</gene>
<dbReference type="PROSITE" id="PS50057">
    <property type="entry name" value="FERM_3"/>
    <property type="match status" value="1"/>
</dbReference>
<comment type="caution">
    <text evidence="2">The sequence shown here is derived from an EMBL/GenBank/DDBJ whole genome shotgun (WGS) entry which is preliminary data.</text>
</comment>
<dbReference type="Pfam" id="PF00373">
    <property type="entry name" value="FERM_M"/>
    <property type="match status" value="1"/>
</dbReference>
<dbReference type="GO" id="GO:0005856">
    <property type="term" value="C:cytoskeleton"/>
    <property type="evidence" value="ECO:0007669"/>
    <property type="project" value="TreeGrafter"/>
</dbReference>
<keyword evidence="3" id="KW-1185">Reference proteome</keyword>
<dbReference type="PANTHER" id="PTHR23280:SF21">
    <property type="entry name" value="PROTEIN 4.1 HOMOLOG"/>
    <property type="match status" value="1"/>
</dbReference>
<accession>A0A3M7SEI9</accession>
<dbReference type="Proteomes" id="UP000276133">
    <property type="component" value="Unassembled WGS sequence"/>
</dbReference>
<reference evidence="2 3" key="1">
    <citation type="journal article" date="2018" name="Sci. Rep.">
        <title>Genomic signatures of local adaptation to the degree of environmental predictability in rotifers.</title>
        <authorList>
            <person name="Franch-Gras L."/>
            <person name="Hahn C."/>
            <person name="Garcia-Roger E.M."/>
            <person name="Carmona M.J."/>
            <person name="Serra M."/>
            <person name="Gomez A."/>
        </authorList>
    </citation>
    <scope>NUCLEOTIDE SEQUENCE [LARGE SCALE GENOMIC DNA]</scope>
    <source>
        <strain evidence="2">HYR1</strain>
    </source>
</reference>
<protein>
    <submittedName>
        <fullName evidence="2">Band 1 isoform X4</fullName>
    </submittedName>
</protein>
<dbReference type="PANTHER" id="PTHR23280">
    <property type="entry name" value="4.1 G PROTEIN"/>
    <property type="match status" value="1"/>
</dbReference>
<sequence>DDDLGVVILDRVCDHFNLMDYKEYFGLKYTLVDDNGDYEIFWLDPLKKVGKQLKNTNNILTFRVKHFPGKPELIESEYVRYLIFLQIRNYLLKGDLQLSLVDETQLAAYAVQASIGDYDEELHKDNYLSEVQFLSHKTIKAEESIREYHKQLKYLD</sequence>
<dbReference type="Gene3D" id="3.10.20.90">
    <property type="entry name" value="Phosphatidylinositol 3-kinase Catalytic Subunit, Chain A, domain 1"/>
    <property type="match status" value="1"/>
</dbReference>
<evidence type="ECO:0000313" key="2">
    <source>
        <dbReference type="EMBL" id="RNA34234.1"/>
    </source>
</evidence>
<evidence type="ECO:0000259" key="1">
    <source>
        <dbReference type="PROSITE" id="PS50057"/>
    </source>
</evidence>
<dbReference type="InterPro" id="IPR000299">
    <property type="entry name" value="FERM_domain"/>
</dbReference>
<proteinExistence type="predicted"/>
<dbReference type="Gene3D" id="1.20.80.10">
    <property type="match status" value="1"/>
</dbReference>
<dbReference type="InterPro" id="IPR019749">
    <property type="entry name" value="Band_41_domain"/>
</dbReference>
<dbReference type="OrthoDB" id="6266673at2759"/>
<dbReference type="SUPFAM" id="SSF47031">
    <property type="entry name" value="Second domain of FERM"/>
    <property type="match status" value="1"/>
</dbReference>
<dbReference type="STRING" id="10195.A0A3M7SEI9"/>
<feature type="non-terminal residue" evidence="2">
    <location>
        <position position="1"/>
    </location>
</feature>
<dbReference type="Pfam" id="PF09379">
    <property type="entry name" value="FERM_N"/>
    <property type="match status" value="1"/>
</dbReference>
<dbReference type="AlphaFoldDB" id="A0A3M7SEI9"/>
<evidence type="ECO:0000313" key="3">
    <source>
        <dbReference type="Proteomes" id="UP000276133"/>
    </source>
</evidence>
<dbReference type="CDD" id="cd14473">
    <property type="entry name" value="FERM_B-lobe"/>
    <property type="match status" value="1"/>
</dbReference>
<dbReference type="InterPro" id="IPR018979">
    <property type="entry name" value="FERM_N"/>
</dbReference>
<name>A0A3M7SEI9_BRAPC</name>
<dbReference type="InterPro" id="IPR019748">
    <property type="entry name" value="FERM_central"/>
</dbReference>
<dbReference type="InterPro" id="IPR029071">
    <property type="entry name" value="Ubiquitin-like_domsf"/>
</dbReference>
<dbReference type="GO" id="GO:0031032">
    <property type="term" value="P:actomyosin structure organization"/>
    <property type="evidence" value="ECO:0007669"/>
    <property type="project" value="TreeGrafter"/>
</dbReference>
<organism evidence="2 3">
    <name type="scientific">Brachionus plicatilis</name>
    <name type="common">Marine rotifer</name>
    <name type="synonym">Brachionus muelleri</name>
    <dbReference type="NCBI Taxonomy" id="10195"/>
    <lineage>
        <taxon>Eukaryota</taxon>
        <taxon>Metazoa</taxon>
        <taxon>Spiralia</taxon>
        <taxon>Gnathifera</taxon>
        <taxon>Rotifera</taxon>
        <taxon>Eurotatoria</taxon>
        <taxon>Monogononta</taxon>
        <taxon>Pseudotrocha</taxon>
        <taxon>Ploima</taxon>
        <taxon>Brachionidae</taxon>
        <taxon>Brachionus</taxon>
    </lineage>
</organism>
<dbReference type="SUPFAM" id="SSF54236">
    <property type="entry name" value="Ubiquitin-like"/>
    <property type="match status" value="1"/>
</dbReference>
<dbReference type="InterPro" id="IPR035963">
    <property type="entry name" value="FERM_2"/>
</dbReference>
<dbReference type="EMBL" id="REGN01001512">
    <property type="protein sequence ID" value="RNA34234.1"/>
    <property type="molecule type" value="Genomic_DNA"/>
</dbReference>
<dbReference type="InterPro" id="IPR014352">
    <property type="entry name" value="FERM/acyl-CoA-bd_prot_sf"/>
</dbReference>
<dbReference type="SMART" id="SM00295">
    <property type="entry name" value="B41"/>
    <property type="match status" value="1"/>
</dbReference>
<feature type="domain" description="FERM" evidence="1">
    <location>
        <begin position="1"/>
        <end position="156"/>
    </location>
</feature>